<reference evidence="1" key="1">
    <citation type="submission" date="2014-12" db="EMBL/GenBank/DDBJ databases">
        <title>Insight into the proteome of Arion vulgaris.</title>
        <authorList>
            <person name="Aradska J."/>
            <person name="Bulat T."/>
            <person name="Smidak R."/>
            <person name="Sarate P."/>
            <person name="Gangsoo J."/>
            <person name="Sialana F."/>
            <person name="Bilban M."/>
            <person name="Lubec G."/>
        </authorList>
    </citation>
    <scope>NUCLEOTIDE SEQUENCE</scope>
    <source>
        <tissue evidence="1">Skin</tissue>
    </source>
</reference>
<organism evidence="1">
    <name type="scientific">Arion vulgaris</name>
    <dbReference type="NCBI Taxonomy" id="1028688"/>
    <lineage>
        <taxon>Eukaryota</taxon>
        <taxon>Metazoa</taxon>
        <taxon>Spiralia</taxon>
        <taxon>Lophotrochozoa</taxon>
        <taxon>Mollusca</taxon>
        <taxon>Gastropoda</taxon>
        <taxon>Heterobranchia</taxon>
        <taxon>Euthyneura</taxon>
        <taxon>Panpulmonata</taxon>
        <taxon>Eupulmonata</taxon>
        <taxon>Stylommatophora</taxon>
        <taxon>Helicina</taxon>
        <taxon>Arionoidea</taxon>
        <taxon>Arionidae</taxon>
        <taxon>Arion</taxon>
    </lineage>
</organism>
<dbReference type="AlphaFoldDB" id="A0A0B7AYU1"/>
<evidence type="ECO:0000313" key="1">
    <source>
        <dbReference type="EMBL" id="CEK86244.1"/>
    </source>
</evidence>
<sequence length="54" mass="6319">MDIVTLWFCATNTINLENLQLFCQPAEFNHTHRVLVTHRPMCYKHAGQMDDSVK</sequence>
<dbReference type="EMBL" id="HACG01039379">
    <property type="protein sequence ID" value="CEK86244.1"/>
    <property type="molecule type" value="Transcribed_RNA"/>
</dbReference>
<name>A0A0B7AYU1_9EUPU</name>
<accession>A0A0B7AYU1</accession>
<protein>
    <submittedName>
        <fullName evidence="1">Uncharacterized protein</fullName>
    </submittedName>
</protein>
<gene>
    <name evidence="1" type="primary">ORF152716</name>
</gene>
<proteinExistence type="predicted"/>